<protein>
    <submittedName>
        <fullName evidence="2">Uncharacterized protein</fullName>
    </submittedName>
</protein>
<feature type="transmembrane region" description="Helical" evidence="1">
    <location>
        <begin position="281"/>
        <end position="299"/>
    </location>
</feature>
<dbReference type="EMBL" id="JAINWA010000003">
    <property type="protein sequence ID" value="MCD1654628.1"/>
    <property type="molecule type" value="Genomic_DNA"/>
</dbReference>
<sequence length="466" mass="52475">MNIFPGKIKKTPYIALILLIFSFICLVQFPVRKYSSVWKGYRVLAVGSSIEESTVLDRLERAGIDGCVTESNSMLSSPNPMVPVHPVLDEANSRRSQWFISKPDGLRYFYIPRAANAGKDKQTDKKIQQAFAGIVDSWFFEQSPGYSPYPLIVAACLILIGMFLFKKRCFFVLIISPWIVYLWSCNTMEGLGSGLFSILFILYTDKTYEHLNNSLLRIYLRTNPIKPLYFLLMPLTAFLLAVLGGTHTMLLWMLAVISSAGMLVCIRSVKQKATEIRERKRLHPFFTAIPMSPASIVPAYKRGTILGILLITIAFILTGIPFISSNARLVSGGIRQSLPQQLYIPSPSGYNAQNGFTVKSFLELQNQRTERSLPDLGDYIETYWMLTLASMIRIGDAIPSPQKGYSVSIEEWNMESDGSIVSRNGHPVVFDDDFIRKALSLVQTPLDILLLNQGRFTTVTMTRLKE</sequence>
<gene>
    <name evidence="2" type="ORF">K7J14_07910</name>
</gene>
<feature type="transmembrane region" description="Helical" evidence="1">
    <location>
        <begin position="12"/>
        <end position="31"/>
    </location>
</feature>
<evidence type="ECO:0000313" key="2">
    <source>
        <dbReference type="EMBL" id="MCD1654628.1"/>
    </source>
</evidence>
<name>A0AAE3JIS7_9SPIR</name>
<dbReference type="AlphaFoldDB" id="A0AAE3JIS7"/>
<keyword evidence="3" id="KW-1185">Reference proteome</keyword>
<feature type="transmembrane region" description="Helical" evidence="1">
    <location>
        <begin position="228"/>
        <end position="244"/>
    </location>
</feature>
<evidence type="ECO:0000256" key="1">
    <source>
        <dbReference type="SAM" id="Phobius"/>
    </source>
</evidence>
<feature type="transmembrane region" description="Helical" evidence="1">
    <location>
        <begin position="305"/>
        <end position="323"/>
    </location>
</feature>
<feature type="transmembrane region" description="Helical" evidence="1">
    <location>
        <begin position="146"/>
        <end position="164"/>
    </location>
</feature>
<organism evidence="2 3">
    <name type="scientific">Teretinema zuelzerae</name>
    <dbReference type="NCBI Taxonomy" id="156"/>
    <lineage>
        <taxon>Bacteria</taxon>
        <taxon>Pseudomonadati</taxon>
        <taxon>Spirochaetota</taxon>
        <taxon>Spirochaetia</taxon>
        <taxon>Spirochaetales</taxon>
        <taxon>Treponemataceae</taxon>
        <taxon>Teretinema</taxon>
    </lineage>
</organism>
<keyword evidence="1" id="KW-1133">Transmembrane helix</keyword>
<keyword evidence="1" id="KW-0812">Transmembrane</keyword>
<proteinExistence type="predicted"/>
<dbReference type="RefSeq" id="WP_230755052.1">
    <property type="nucleotide sequence ID" value="NZ_JAINWA010000003.1"/>
</dbReference>
<keyword evidence="1" id="KW-0472">Membrane</keyword>
<reference evidence="2" key="1">
    <citation type="submission" date="2021-08" db="EMBL/GenBank/DDBJ databases">
        <title>Comparative analyses of Brucepasteria parasyntrophica and Teretinema zuelzerae.</title>
        <authorList>
            <person name="Song Y."/>
            <person name="Brune A."/>
        </authorList>
    </citation>
    <scope>NUCLEOTIDE SEQUENCE</scope>
    <source>
        <strain evidence="2">DSM 1903</strain>
    </source>
</reference>
<evidence type="ECO:0000313" key="3">
    <source>
        <dbReference type="Proteomes" id="UP001198163"/>
    </source>
</evidence>
<feature type="transmembrane region" description="Helical" evidence="1">
    <location>
        <begin position="250"/>
        <end position="269"/>
    </location>
</feature>
<comment type="caution">
    <text evidence="2">The sequence shown here is derived from an EMBL/GenBank/DDBJ whole genome shotgun (WGS) entry which is preliminary data.</text>
</comment>
<accession>A0AAE3JIS7</accession>
<dbReference type="Proteomes" id="UP001198163">
    <property type="component" value="Unassembled WGS sequence"/>
</dbReference>